<reference evidence="2" key="1">
    <citation type="journal article" date="2020" name="Nature">
        <title>Giant virus diversity and host interactions through global metagenomics.</title>
        <authorList>
            <person name="Schulz F."/>
            <person name="Roux S."/>
            <person name="Paez-Espino D."/>
            <person name="Jungbluth S."/>
            <person name="Walsh D.A."/>
            <person name="Denef V.J."/>
            <person name="McMahon K.D."/>
            <person name="Konstantinidis K.T."/>
            <person name="Eloe-Fadrosh E.A."/>
            <person name="Kyrpides N.C."/>
            <person name="Woyke T."/>
        </authorList>
    </citation>
    <scope>NUCLEOTIDE SEQUENCE</scope>
    <source>
        <strain evidence="2">GVMAG-M-3300023184-135</strain>
    </source>
</reference>
<name>A0A6C0HM78_9ZZZZ</name>
<proteinExistence type="predicted"/>
<evidence type="ECO:0000313" key="2">
    <source>
        <dbReference type="EMBL" id="QHT81043.1"/>
    </source>
</evidence>
<organism evidence="2">
    <name type="scientific">viral metagenome</name>
    <dbReference type="NCBI Taxonomy" id="1070528"/>
    <lineage>
        <taxon>unclassified sequences</taxon>
        <taxon>metagenomes</taxon>
        <taxon>organismal metagenomes</taxon>
    </lineage>
</organism>
<dbReference type="EMBL" id="MN739976">
    <property type="protein sequence ID" value="QHT81043.1"/>
    <property type="molecule type" value="Genomic_DNA"/>
</dbReference>
<feature type="coiled-coil region" evidence="1">
    <location>
        <begin position="17"/>
        <end position="51"/>
    </location>
</feature>
<accession>A0A6C0HM78</accession>
<protein>
    <submittedName>
        <fullName evidence="2">Uncharacterized protein</fullName>
    </submittedName>
</protein>
<keyword evidence="1" id="KW-0175">Coiled coil</keyword>
<evidence type="ECO:0000256" key="1">
    <source>
        <dbReference type="SAM" id="Coils"/>
    </source>
</evidence>
<dbReference type="AlphaFoldDB" id="A0A6C0HM78"/>
<sequence length="151" mass="16917">MAASLNAATLSIDQRDLVKAVRKYREYDDKQKELNKEVYKLREAKKLVEEEMAGILKRGPFATLNRLELAGDQSHIEIRRPGTYNKAWSYSQKDLETDAADYFLGSGGTRAEAKAYVEFVKSRKKAGLVSGDFSFKRVVSVDDNASGDGDE</sequence>